<dbReference type="GO" id="GO:0005524">
    <property type="term" value="F:ATP binding"/>
    <property type="evidence" value="ECO:0007669"/>
    <property type="project" value="UniProtKB-KW"/>
</dbReference>
<dbReference type="GO" id="GO:0016887">
    <property type="term" value="F:ATP hydrolysis activity"/>
    <property type="evidence" value="ECO:0007669"/>
    <property type="project" value="InterPro"/>
</dbReference>
<dbReference type="EMBL" id="CP001037">
    <property type="protein sequence ID" value="ACC82289.1"/>
    <property type="molecule type" value="Genomic_DNA"/>
</dbReference>
<dbReference type="GO" id="GO:0022857">
    <property type="term" value="F:transmembrane transporter activity"/>
    <property type="evidence" value="ECO:0007669"/>
    <property type="project" value="UniProtKB-ARBA"/>
</dbReference>
<dbReference type="InterPro" id="IPR017871">
    <property type="entry name" value="ABC_transporter-like_CS"/>
</dbReference>
<reference evidence="6" key="1">
    <citation type="submission" date="2008-04" db="EMBL/GenBank/DDBJ databases">
        <title>Complete sequence of chromosome of Nostoc punctiforme ATCC 29133.</title>
        <authorList>
            <consortium name="US DOE Joint Genome Institute"/>
            <person name="Copeland A."/>
            <person name="Lucas S."/>
            <person name="Lapidus A."/>
            <person name="Glavina del Rio T."/>
            <person name="Dalin E."/>
            <person name="Tice H."/>
            <person name="Pitluck S."/>
            <person name="Chain P."/>
            <person name="Malfatti S."/>
            <person name="Shin M."/>
            <person name="Vergez L."/>
            <person name="Schmutz J."/>
            <person name="Larimer F."/>
            <person name="Land M."/>
            <person name="Hauser L."/>
            <person name="Kyrpides N."/>
            <person name="Kim E."/>
            <person name="Meeks J.C."/>
            <person name="Elhai J."/>
            <person name="Campbell E.L."/>
            <person name="Thiel T."/>
            <person name="Longmire J."/>
            <person name="Potts M."/>
            <person name="Atlas R."/>
        </authorList>
    </citation>
    <scope>NUCLEOTIDE SEQUENCE [LARGE SCALE GENOMIC DNA]</scope>
    <source>
        <strain evidence="6">ATCC 29133 / PCC 73102</strain>
    </source>
</reference>
<keyword evidence="2" id="KW-0547">Nucleotide-binding</keyword>
<dbReference type="HOGENOM" id="CLU_000604_1_22_3"/>
<dbReference type="STRING" id="63737.Npun_F3906"/>
<organism evidence="5 6">
    <name type="scientific">Nostoc punctiforme (strain ATCC 29133 / PCC 73102)</name>
    <dbReference type="NCBI Taxonomy" id="63737"/>
    <lineage>
        <taxon>Bacteria</taxon>
        <taxon>Bacillati</taxon>
        <taxon>Cyanobacteriota</taxon>
        <taxon>Cyanophyceae</taxon>
        <taxon>Nostocales</taxon>
        <taxon>Nostocaceae</taxon>
        <taxon>Nostoc</taxon>
    </lineage>
</organism>
<protein>
    <submittedName>
        <fullName evidence="5">ABC transporter related</fullName>
    </submittedName>
</protein>
<evidence type="ECO:0000313" key="6">
    <source>
        <dbReference type="Proteomes" id="UP000001191"/>
    </source>
</evidence>
<dbReference type="InterPro" id="IPR027417">
    <property type="entry name" value="P-loop_NTPase"/>
</dbReference>
<evidence type="ECO:0000256" key="3">
    <source>
        <dbReference type="ARBA" id="ARBA00022840"/>
    </source>
</evidence>
<dbReference type="Pfam" id="PF00005">
    <property type="entry name" value="ABC_tran"/>
    <property type="match status" value="1"/>
</dbReference>
<keyword evidence="3" id="KW-0067">ATP-binding</keyword>
<keyword evidence="1" id="KW-0813">Transport</keyword>
<evidence type="ECO:0000256" key="2">
    <source>
        <dbReference type="ARBA" id="ARBA00022741"/>
    </source>
</evidence>
<dbReference type="InterPro" id="IPR003593">
    <property type="entry name" value="AAA+_ATPase"/>
</dbReference>
<dbReference type="InterPro" id="IPR015856">
    <property type="entry name" value="ABC_transpr_CbiO/EcfA_su"/>
</dbReference>
<dbReference type="PROSITE" id="PS50893">
    <property type="entry name" value="ABC_TRANSPORTER_2"/>
    <property type="match status" value="1"/>
</dbReference>
<reference evidence="5 6" key="2">
    <citation type="journal article" date="2013" name="Plant Physiol.">
        <title>A Nostoc punctiforme Sugar Transporter Necessary to Establish a Cyanobacterium-Plant Symbiosis.</title>
        <authorList>
            <person name="Ekman M."/>
            <person name="Picossi S."/>
            <person name="Campbell E.L."/>
            <person name="Meeks J.C."/>
            <person name="Flores E."/>
        </authorList>
    </citation>
    <scope>NUCLEOTIDE SEQUENCE [LARGE SCALE GENOMIC DNA]</scope>
    <source>
        <strain evidence="6">ATCC 29133 / PCC 73102</strain>
    </source>
</reference>
<feature type="domain" description="ABC transporter" evidence="4">
    <location>
        <begin position="52"/>
        <end position="294"/>
    </location>
</feature>
<name>B2J5D2_NOSP7</name>
<dbReference type="SMART" id="SM00382">
    <property type="entry name" value="AAA"/>
    <property type="match status" value="1"/>
</dbReference>
<dbReference type="CDD" id="cd03225">
    <property type="entry name" value="ABC_cobalt_CbiO_domain1"/>
    <property type="match status" value="1"/>
</dbReference>
<gene>
    <name evidence="5" type="ordered locus">Npun_F3906</name>
</gene>
<dbReference type="PANTHER" id="PTHR24220">
    <property type="entry name" value="IMPORT ATP-BINDING PROTEIN"/>
    <property type="match status" value="1"/>
</dbReference>
<dbReference type="SUPFAM" id="SSF52540">
    <property type="entry name" value="P-loop containing nucleoside triphosphate hydrolases"/>
    <property type="match status" value="1"/>
</dbReference>
<evidence type="ECO:0000313" key="5">
    <source>
        <dbReference type="EMBL" id="ACC82289.1"/>
    </source>
</evidence>
<dbReference type="PROSITE" id="PS00211">
    <property type="entry name" value="ABC_TRANSPORTER_1"/>
    <property type="match status" value="1"/>
</dbReference>
<dbReference type="EnsemblBacteria" id="ACC82289">
    <property type="protein sequence ID" value="ACC82289"/>
    <property type="gene ID" value="Npun_F3906"/>
</dbReference>
<sequence>MDVPDFTSIDTAATIGRWLGDRYSFNYCTTNLKLGIGYFSPISPLPLNKVILRLEQVNLFTKLKTQLPGNQQGYPILRDIDLEVFQGERIAIVGSVGAGKTSLLRLINRLIEPTSGKIYLENQEYRQIPVIQLRQMLVLVLQESKLLGMTVQQALAYPLVLRGLPKQTIQQQVSYWTEQLHIPNEWLGRTEVQLSAGQRQLVAIARALLIQPKILLLDEPTSALDAGTASHLMQVLNQLSQTHQTTILMVNHQLELDQMFCTRLLHLEQGRLSTNQTVSEIDWLELRESLIQAEAQDDFGF</sequence>
<dbReference type="PANTHER" id="PTHR24220:SF86">
    <property type="entry name" value="ABC TRANSPORTER ABCH.1"/>
    <property type="match status" value="1"/>
</dbReference>
<keyword evidence="6" id="KW-1185">Reference proteome</keyword>
<dbReference type="PhylomeDB" id="B2J5D2"/>
<dbReference type="KEGG" id="npu:Npun_F3906"/>
<accession>B2J5D2</accession>
<evidence type="ECO:0000256" key="1">
    <source>
        <dbReference type="ARBA" id="ARBA00022448"/>
    </source>
</evidence>
<dbReference type="GO" id="GO:0005886">
    <property type="term" value="C:plasma membrane"/>
    <property type="evidence" value="ECO:0007669"/>
    <property type="project" value="TreeGrafter"/>
</dbReference>
<dbReference type="Gene3D" id="3.40.50.300">
    <property type="entry name" value="P-loop containing nucleotide triphosphate hydrolases"/>
    <property type="match status" value="1"/>
</dbReference>
<dbReference type="InterPro" id="IPR003439">
    <property type="entry name" value="ABC_transporter-like_ATP-bd"/>
</dbReference>
<evidence type="ECO:0000259" key="4">
    <source>
        <dbReference type="PROSITE" id="PS50893"/>
    </source>
</evidence>
<dbReference type="eggNOG" id="COG1135">
    <property type="taxonomic scope" value="Bacteria"/>
</dbReference>
<dbReference type="InterPro" id="IPR015854">
    <property type="entry name" value="ABC_transpr_LolD-like"/>
</dbReference>
<dbReference type="AlphaFoldDB" id="B2J5D2"/>
<proteinExistence type="predicted"/>
<dbReference type="Proteomes" id="UP000001191">
    <property type="component" value="Chromosome"/>
</dbReference>